<protein>
    <recommendedName>
        <fullName evidence="3">C2H2-type domain-containing protein</fullName>
    </recommendedName>
</protein>
<dbReference type="EMBL" id="LN649230">
    <property type="protein sequence ID" value="CEI63181.1"/>
    <property type="molecule type" value="Genomic_DNA"/>
</dbReference>
<dbReference type="AlphaFoldDB" id="A0A2L2TCQ3"/>
<dbReference type="PANTHER" id="PTHR38166:SF1">
    <property type="entry name" value="C2H2-TYPE DOMAIN-CONTAINING PROTEIN"/>
    <property type="match status" value="1"/>
</dbReference>
<evidence type="ECO:0000313" key="1">
    <source>
        <dbReference type="EMBL" id="CEI63181.1"/>
    </source>
</evidence>
<dbReference type="PANTHER" id="PTHR38166">
    <property type="entry name" value="C2H2-TYPE DOMAIN-CONTAINING PROTEIN-RELATED"/>
    <property type="match status" value="1"/>
</dbReference>
<dbReference type="STRING" id="56646.A0A2L2TCQ3"/>
<keyword evidence="2" id="KW-1185">Reference proteome</keyword>
<dbReference type="Proteomes" id="UP000245910">
    <property type="component" value="Chromosome II"/>
</dbReference>
<evidence type="ECO:0000313" key="2">
    <source>
        <dbReference type="Proteomes" id="UP000245910"/>
    </source>
</evidence>
<accession>A0A2L2TCQ3</accession>
<organism evidence="1 2">
    <name type="scientific">Fusarium venenatum</name>
    <dbReference type="NCBI Taxonomy" id="56646"/>
    <lineage>
        <taxon>Eukaryota</taxon>
        <taxon>Fungi</taxon>
        <taxon>Dikarya</taxon>
        <taxon>Ascomycota</taxon>
        <taxon>Pezizomycotina</taxon>
        <taxon>Sordariomycetes</taxon>
        <taxon>Hypocreomycetidae</taxon>
        <taxon>Hypocreales</taxon>
        <taxon>Nectriaceae</taxon>
        <taxon>Fusarium</taxon>
    </lineage>
</organism>
<name>A0A2L2TCQ3_9HYPO</name>
<sequence length="338" mass="39577">MVSDWWLDGWRLSHDHNPCQALYRETENKSLYSSMNVGQELYSGDVSVDHIKNHNAVEQDWFHQLRQPIATLLRQRLQTFTNTVQYVTPMNYWKRHDEDMGSSDGPVVSTYLLNLGNEGGCREDEKFVFVSPPKTHFHYACPFGALYPKRYHECLLQHTLLTMDDVVNHIERYHAEPLYCPRCSQVFDTLIHRDRHIIKRSCELQDLQVPRRINAQQEAALKRVMKMDINDEERWNCIFTTIFPSVKPPSSPYLDQGSRLAIAVVKDYFMVDGRRCLFEFLRTQGLDKTVTGDPCAEAALCQLAFDDLLGDVVERYEEMEDKRATYWRDEGWIRTDIA</sequence>
<proteinExistence type="predicted"/>
<evidence type="ECO:0008006" key="3">
    <source>
        <dbReference type="Google" id="ProtNLM"/>
    </source>
</evidence>
<reference evidence="2" key="1">
    <citation type="submission" date="2014-10" db="EMBL/GenBank/DDBJ databases">
        <authorList>
            <person name="King R."/>
        </authorList>
    </citation>
    <scope>NUCLEOTIDE SEQUENCE [LARGE SCALE GENOMIC DNA]</scope>
    <source>
        <strain evidence="2">A3/5</strain>
    </source>
</reference>